<dbReference type="RefSeq" id="WP_349094620.1">
    <property type="nucleotide sequence ID" value="NZ_JBBMFL010000028.1"/>
</dbReference>
<organism evidence="1 2">
    <name type="scientific">Alistipes intestinihominis</name>
    <dbReference type="NCBI Taxonomy" id="3133172"/>
    <lineage>
        <taxon>Bacteria</taxon>
        <taxon>Pseudomonadati</taxon>
        <taxon>Bacteroidota</taxon>
        <taxon>Bacteroidia</taxon>
        <taxon>Bacteroidales</taxon>
        <taxon>Rikenellaceae</taxon>
        <taxon>Alistipes</taxon>
    </lineage>
</organism>
<proteinExistence type="predicted"/>
<dbReference type="EMBL" id="JBBMFL010000028">
    <property type="protein sequence ID" value="MEQ2546283.1"/>
    <property type="molecule type" value="Genomic_DNA"/>
</dbReference>
<gene>
    <name evidence="1" type="ORF">WMO46_15165</name>
</gene>
<accession>A0ABV1H0U3</accession>
<sequence>MNISKKIVLSSLFCVCGLFHAYAQMIRTVGRIVPHNPSAYSTIIVSDAAGDEPLGGATVKIVHKRDTLITTTRLVDLGPVKIAFCFYEKTPQDSVELNVSYVGYKSFFRKYSAAEFKGTQRIQLFDDVTAISQIVVVGEQVAMVIRGDTTFYNAASFKTLEGDRFRELLRQLPGVEVKDNRIYANGEEIKRVYVDGRNFFGDNPEYVLSDLTADDVRSVKVYDQQSPDAKYLGDDKARNEKVMDVVTYSKPDVIKGGVMAAQVGVSLGKEGYSGEKFRYDIGTDLYRNTERNNLRLGLIFQENSPSNATVASQGITPESRQDVSAGHSLRRGDSLMVSTNFIFRRNTRESRSLSNMVYFPDRDYSQRSQNTSSFTEGRSHTFSLSENIQCRRRGNIFMVSARGELNRAKNASQNFTLQQIDDEQTVLDRNIRGDGSGGSVNLHVTNSTKIGTRAFLFADANFKYSRSSEDGLNVDTVASNSLMRTIIDNNTDANNIQVNASAIFKFDLSKMVALGLAYRFGYNYGKSRRASMDYIADPVGSLDSVNSYNYTINSYRNIIDPQLTIVKNDFHFDLGFGFQAYSIISDERLPIAGTARRHYYSFVPSLNLLYMTSAHNLLFSMNSSAEELSLEQIRSGLDVTNPLVIRAGNPDLRQTKQYAASIRYNYTDAVHSATWSFGVSGNFKVDYMANKSTLFTVQTYLPKYDYTMQSGAQLNEIVNADGYYGWQVGAGYSKRLKFGLTIKTEAKYLFDRMPYFVGSDLSYARNNAARLSLSAISGFSNKVRFEFDSTSELSYYDTKNQQSKHFSQDLRGMVQAMILKYNILTVSTAYHLYRNYAVSNVNRDDILTNAAIGRKFGKERKLELSVGVVDLFNRINNARTLFTDNYISTTTSVYLGRYGYIRATYQF</sequence>
<protein>
    <recommendedName>
        <fullName evidence="3">Outer membrane protein beta-barrel domain-containing protein</fullName>
    </recommendedName>
</protein>
<reference evidence="1 2" key="1">
    <citation type="submission" date="2024-03" db="EMBL/GenBank/DDBJ databases">
        <title>Human intestinal bacterial collection.</title>
        <authorList>
            <person name="Pauvert C."/>
            <person name="Hitch T.C.A."/>
            <person name="Clavel T."/>
        </authorList>
    </citation>
    <scope>NUCLEOTIDE SEQUENCE [LARGE SCALE GENOMIC DNA]</scope>
    <source>
        <strain evidence="1 2">CLA-KB-H122</strain>
    </source>
</reference>
<keyword evidence="2" id="KW-1185">Reference proteome</keyword>
<evidence type="ECO:0000313" key="1">
    <source>
        <dbReference type="EMBL" id="MEQ2546283.1"/>
    </source>
</evidence>
<dbReference type="Proteomes" id="UP001460202">
    <property type="component" value="Unassembled WGS sequence"/>
</dbReference>
<name>A0ABV1H0U3_9BACT</name>
<comment type="caution">
    <text evidence="1">The sequence shown here is derived from an EMBL/GenBank/DDBJ whole genome shotgun (WGS) entry which is preliminary data.</text>
</comment>
<dbReference type="SUPFAM" id="SSF56935">
    <property type="entry name" value="Porins"/>
    <property type="match status" value="1"/>
</dbReference>
<evidence type="ECO:0008006" key="3">
    <source>
        <dbReference type="Google" id="ProtNLM"/>
    </source>
</evidence>
<evidence type="ECO:0000313" key="2">
    <source>
        <dbReference type="Proteomes" id="UP001460202"/>
    </source>
</evidence>